<gene>
    <name evidence="2" type="ORF">VP01_28g2</name>
</gene>
<name>A0A0L6V1H0_9BASI</name>
<dbReference type="EMBL" id="LAVV01007835">
    <property type="protein sequence ID" value="KNZ54611.1"/>
    <property type="molecule type" value="Genomic_DNA"/>
</dbReference>
<proteinExistence type="predicted"/>
<protein>
    <submittedName>
        <fullName evidence="2">Uncharacterized protein</fullName>
    </submittedName>
</protein>
<evidence type="ECO:0000313" key="2">
    <source>
        <dbReference type="EMBL" id="KNZ54611.1"/>
    </source>
</evidence>
<dbReference type="VEuPathDB" id="FungiDB:VP01_28g2"/>
<feature type="compositionally biased region" description="Low complexity" evidence="1">
    <location>
        <begin position="288"/>
        <end position="304"/>
    </location>
</feature>
<reference evidence="2 3" key="1">
    <citation type="submission" date="2015-08" db="EMBL/GenBank/DDBJ databases">
        <title>Next Generation Sequencing and Analysis of the Genome of Puccinia sorghi L Schw, the Causal Agent of Maize Common Rust.</title>
        <authorList>
            <person name="Rochi L."/>
            <person name="Burguener G."/>
            <person name="Darino M."/>
            <person name="Turjanski A."/>
            <person name="Kreff E."/>
            <person name="Dieguez M.J."/>
            <person name="Sacco F."/>
        </authorList>
    </citation>
    <scope>NUCLEOTIDE SEQUENCE [LARGE SCALE GENOMIC DNA]</scope>
    <source>
        <strain evidence="2 3">RO10H11247</strain>
    </source>
</reference>
<keyword evidence="3" id="KW-1185">Reference proteome</keyword>
<dbReference type="AlphaFoldDB" id="A0A0L6V1H0"/>
<evidence type="ECO:0000313" key="3">
    <source>
        <dbReference type="Proteomes" id="UP000037035"/>
    </source>
</evidence>
<feature type="region of interest" description="Disordered" evidence="1">
    <location>
        <begin position="287"/>
        <end position="308"/>
    </location>
</feature>
<evidence type="ECO:0000256" key="1">
    <source>
        <dbReference type="SAM" id="MobiDB-lite"/>
    </source>
</evidence>
<comment type="caution">
    <text evidence="2">The sequence shown here is derived from an EMBL/GenBank/DDBJ whole genome shotgun (WGS) entry which is preliminary data.</text>
</comment>
<organism evidence="2 3">
    <name type="scientific">Puccinia sorghi</name>
    <dbReference type="NCBI Taxonomy" id="27349"/>
    <lineage>
        <taxon>Eukaryota</taxon>
        <taxon>Fungi</taxon>
        <taxon>Dikarya</taxon>
        <taxon>Basidiomycota</taxon>
        <taxon>Pucciniomycotina</taxon>
        <taxon>Pucciniomycetes</taxon>
        <taxon>Pucciniales</taxon>
        <taxon>Pucciniaceae</taxon>
        <taxon>Puccinia</taxon>
    </lineage>
</organism>
<sequence>MVFDVNNYLEQNSTRRVTDYKCVNYVLMKCKSITHKPKTIEKEDLNLKAPARDRSRGVEKLFCTASFSSASVLDQHLLDPRFFCATSLEYTLDNHDTSQISFQIGRLFFMLSEATPPEMNVLHWAALLAIPGRIHARPMLLNVGASYPGSPMMACNPPAPSLPPESLSRGFNPQARVYNYSLISRPFHHSYPSWFNPASSLSGSFGLGGYVGEFQYPGRLGVNNFNPELLGAYGYVSYPLTTHANEFCRFILFIAGQPQSSMPCSPSGGMEWLEAQGRGLSFETRTFAASSGTSSPPTDSSMMGPRLPSTVYSGKGPRPVNFGVGDMVGVYVLYRIIPVLCISPNASSAPFPAHRII</sequence>
<dbReference type="Proteomes" id="UP000037035">
    <property type="component" value="Unassembled WGS sequence"/>
</dbReference>
<accession>A0A0L6V1H0</accession>